<evidence type="ECO:0000313" key="4">
    <source>
        <dbReference type="Proteomes" id="UP000055684"/>
    </source>
</evidence>
<keyword evidence="1" id="KW-0472">Membrane</keyword>
<evidence type="ECO:0000256" key="1">
    <source>
        <dbReference type="SAM" id="Phobius"/>
    </source>
</evidence>
<feature type="transmembrane region" description="Helical" evidence="1">
    <location>
        <begin position="310"/>
        <end position="330"/>
    </location>
</feature>
<organism evidence="3 4">
    <name type="scientific">Candidatus Nasuia deltocephalincola</name>
    <dbReference type="NCBI Taxonomy" id="1160784"/>
    <lineage>
        <taxon>Bacteria</taxon>
        <taxon>Pseudomonadati</taxon>
        <taxon>Pseudomonadota</taxon>
        <taxon>Betaproteobacteria</taxon>
        <taxon>Candidatus Nasuia</taxon>
    </lineage>
</organism>
<dbReference type="InterPro" id="IPR027417">
    <property type="entry name" value="P-loop_NTPase"/>
</dbReference>
<protein>
    <submittedName>
        <fullName evidence="3">GTP-binding protein EngA</fullName>
    </submittedName>
</protein>
<name>A0A0S2UPF5_9PROT</name>
<dbReference type="AlphaFoldDB" id="A0A0S2UPF5"/>
<dbReference type="GO" id="GO:0005525">
    <property type="term" value="F:GTP binding"/>
    <property type="evidence" value="ECO:0007669"/>
    <property type="project" value="InterPro"/>
</dbReference>
<gene>
    <name evidence="3" type="ORF">ASU29_108</name>
</gene>
<dbReference type="Proteomes" id="UP000055684">
    <property type="component" value="Chromosome"/>
</dbReference>
<feature type="transmembrane region" description="Helical" evidence="1">
    <location>
        <begin position="140"/>
        <end position="160"/>
    </location>
</feature>
<feature type="transmembrane region" description="Helical" evidence="1">
    <location>
        <begin position="237"/>
        <end position="256"/>
    </location>
</feature>
<reference evidence="3 4" key="2">
    <citation type="journal article" date="2016" name="Genome Announc.">
        <title>Complete Genome Sequences of the Obligate Symbionts 'Candidatus Sulcia muelleri' and 'Ca. Nasuia deltocephalinicola' from the Pestiferous Leafhopper Macrosteles quadripunctulatus (Hemiptera: Cicadellidae).</title>
        <authorList>
            <person name="Bennett G.M."/>
            <person name="Abba S."/>
            <person name="Kube M."/>
            <person name="Marzachi C."/>
        </authorList>
    </citation>
    <scope>NUCLEOTIDE SEQUENCE [LARGE SCALE GENOMIC DNA]</scope>
    <source>
        <strain evidence="3 4">PUNC</strain>
    </source>
</reference>
<dbReference type="Gene3D" id="3.40.50.300">
    <property type="entry name" value="P-loop containing nucleotide triphosphate hydrolases"/>
    <property type="match status" value="1"/>
</dbReference>
<proteinExistence type="predicted"/>
<dbReference type="InterPro" id="IPR006073">
    <property type="entry name" value="GTP-bd"/>
</dbReference>
<feature type="domain" description="G" evidence="2">
    <location>
        <begin position="5"/>
        <end position="114"/>
    </location>
</feature>
<sequence length="419" mass="51746">MIPIISVVGKFNAGKSSFFNNINYNNINLFFNFKYLTLNIKKKFNIYKSFNYIIFDTSGFNFFLNFNFNLNFFIYESDIIFFFIDNNKGIFYEDFYISFILKILKKYIFLVINKIDIFNLNINIFYYYKLGFLKPYIINTSNSFNIFYTINSCLSVYCYLKKCFYINFKINFFKIFFINFSKFQIKNFLNLFFNIKKIFFECKDVIDFNFKFLRFKFNLLTSFLIIKKFKNYNLNKICFYNFLKYIIISELIFFFLDPFNNLENKFFINFLLKKNLKFLIFLINYLDLISLKLKIYFYNFFKFKYNLINFYINFLSIFEKINFYYLFLYIKKFLNFFYFKINVKIKKFIFNLNNFLFFNKKKFKIFLCFIKQGSNKTPLIIIQGSKSKNFISSNNFKFLKNFFIFFLKLRSIFINFKLI</sequence>
<reference evidence="4" key="1">
    <citation type="submission" date="2015-11" db="EMBL/GenBank/DDBJ databases">
        <title>Complete genome sequences of the obligate symbionts Candidatus Sulcia muelleri and Candidatus Nasuia deltocephalinicola from the pestiferous leafhopper, Macrosteles quadripunctulatus (Hemiptera: Cicadellidae).</title>
        <authorList>
            <person name="Bennett G.M."/>
            <person name="Abba S."/>
            <person name="Kube M."/>
            <person name="Marzachi C."/>
        </authorList>
    </citation>
    <scope>NUCLEOTIDE SEQUENCE [LARGE SCALE GENOMIC DNA]</scope>
    <source>
        <strain evidence="4">PUNC</strain>
    </source>
</reference>
<evidence type="ECO:0000313" key="3">
    <source>
        <dbReference type="EMBL" id="ALP70022.1"/>
    </source>
</evidence>
<dbReference type="SUPFAM" id="SSF52540">
    <property type="entry name" value="P-loop containing nucleoside triphosphate hydrolases"/>
    <property type="match status" value="1"/>
</dbReference>
<dbReference type="Pfam" id="PF01926">
    <property type="entry name" value="MMR_HSR1"/>
    <property type="match status" value="1"/>
</dbReference>
<keyword evidence="1" id="KW-1133">Transmembrane helix</keyword>
<dbReference type="EMBL" id="CP013211">
    <property type="protein sequence ID" value="ALP70022.1"/>
    <property type="molecule type" value="Genomic_DNA"/>
</dbReference>
<evidence type="ECO:0000259" key="2">
    <source>
        <dbReference type="Pfam" id="PF01926"/>
    </source>
</evidence>
<accession>A0A0S2UPF5</accession>
<keyword evidence="1" id="KW-0812">Transmembrane</keyword>
<feature type="transmembrane region" description="Helical" evidence="1">
    <location>
        <begin position="276"/>
        <end position="298"/>
    </location>
</feature>
<dbReference type="OrthoDB" id="9805918at2"/>